<feature type="transmembrane region" description="Helical" evidence="7">
    <location>
        <begin position="116"/>
        <end position="136"/>
    </location>
</feature>
<keyword evidence="2" id="KW-0813">Transport</keyword>
<organism evidence="9 10">
    <name type="scientific">Streptosporangium amethystogenes subsp. fukuiense</name>
    <dbReference type="NCBI Taxonomy" id="698418"/>
    <lineage>
        <taxon>Bacteria</taxon>
        <taxon>Bacillati</taxon>
        <taxon>Actinomycetota</taxon>
        <taxon>Actinomycetes</taxon>
        <taxon>Streptosporangiales</taxon>
        <taxon>Streptosporangiaceae</taxon>
        <taxon>Streptosporangium</taxon>
    </lineage>
</organism>
<dbReference type="Gene3D" id="1.20.1250.20">
    <property type="entry name" value="MFS general substrate transporter like domains"/>
    <property type="match status" value="1"/>
</dbReference>
<gene>
    <name evidence="9" type="ORF">ACFQVD_27250</name>
</gene>
<protein>
    <submittedName>
        <fullName evidence="9">MFS transporter</fullName>
    </submittedName>
</protein>
<dbReference type="InterPro" id="IPR036259">
    <property type="entry name" value="MFS_trans_sf"/>
</dbReference>
<keyword evidence="4 7" id="KW-0812">Transmembrane</keyword>
<dbReference type="PANTHER" id="PTHR23513">
    <property type="entry name" value="INTEGRAL MEMBRANE EFFLUX PROTEIN-RELATED"/>
    <property type="match status" value="1"/>
</dbReference>
<evidence type="ECO:0000256" key="4">
    <source>
        <dbReference type="ARBA" id="ARBA00022692"/>
    </source>
</evidence>
<reference evidence="10" key="1">
    <citation type="journal article" date="2019" name="Int. J. Syst. Evol. Microbiol.">
        <title>The Global Catalogue of Microorganisms (GCM) 10K type strain sequencing project: providing services to taxonomists for standard genome sequencing and annotation.</title>
        <authorList>
            <consortium name="The Broad Institute Genomics Platform"/>
            <consortium name="The Broad Institute Genome Sequencing Center for Infectious Disease"/>
            <person name="Wu L."/>
            <person name="Ma J."/>
        </authorList>
    </citation>
    <scope>NUCLEOTIDE SEQUENCE [LARGE SCALE GENOMIC DNA]</scope>
    <source>
        <strain evidence="10">JCM 10083</strain>
    </source>
</reference>
<evidence type="ECO:0000313" key="9">
    <source>
        <dbReference type="EMBL" id="MFC7603816.1"/>
    </source>
</evidence>
<proteinExistence type="predicted"/>
<name>A0ABW2T8I9_9ACTN</name>
<keyword evidence="10" id="KW-1185">Reference proteome</keyword>
<dbReference type="InterPro" id="IPR020846">
    <property type="entry name" value="MFS_dom"/>
</dbReference>
<evidence type="ECO:0000256" key="2">
    <source>
        <dbReference type="ARBA" id="ARBA00022448"/>
    </source>
</evidence>
<keyword evidence="5 7" id="KW-1133">Transmembrane helix</keyword>
<dbReference type="InterPro" id="IPR010290">
    <property type="entry name" value="TM_effector"/>
</dbReference>
<evidence type="ECO:0000256" key="3">
    <source>
        <dbReference type="ARBA" id="ARBA00022475"/>
    </source>
</evidence>
<evidence type="ECO:0000256" key="7">
    <source>
        <dbReference type="SAM" id="Phobius"/>
    </source>
</evidence>
<dbReference type="RefSeq" id="WP_343976096.1">
    <property type="nucleotide sequence ID" value="NZ_BAAAGK010000133.1"/>
</dbReference>
<dbReference type="EMBL" id="JBHTEE010000001">
    <property type="protein sequence ID" value="MFC7603816.1"/>
    <property type="molecule type" value="Genomic_DNA"/>
</dbReference>
<feature type="domain" description="Major facilitator superfamily (MFS) profile" evidence="8">
    <location>
        <begin position="227"/>
        <end position="427"/>
    </location>
</feature>
<feature type="transmembrane region" description="Helical" evidence="7">
    <location>
        <begin position="322"/>
        <end position="344"/>
    </location>
</feature>
<keyword evidence="3" id="KW-1003">Cell membrane</keyword>
<feature type="transmembrane region" description="Helical" evidence="7">
    <location>
        <begin position="236"/>
        <end position="258"/>
    </location>
</feature>
<dbReference type="PANTHER" id="PTHR23513:SF6">
    <property type="entry name" value="MAJOR FACILITATOR SUPERFAMILY ASSOCIATED DOMAIN-CONTAINING PROTEIN"/>
    <property type="match status" value="1"/>
</dbReference>
<dbReference type="Proteomes" id="UP001596514">
    <property type="component" value="Unassembled WGS sequence"/>
</dbReference>
<evidence type="ECO:0000259" key="8">
    <source>
        <dbReference type="PROSITE" id="PS50850"/>
    </source>
</evidence>
<keyword evidence="6 7" id="KW-0472">Membrane</keyword>
<feature type="transmembrane region" description="Helical" evidence="7">
    <location>
        <begin position="391"/>
        <end position="410"/>
    </location>
</feature>
<dbReference type="CDD" id="cd06173">
    <property type="entry name" value="MFS_MefA_like"/>
    <property type="match status" value="1"/>
</dbReference>
<feature type="transmembrane region" description="Helical" evidence="7">
    <location>
        <begin position="55"/>
        <end position="77"/>
    </location>
</feature>
<sequence>MTPATATPVARPPRFGLLRGRDFRLLWIGESASSLGSSVTSVALPLVAVTTLHTSAFAVSVLAAATWLPWLVIGLPAGAWVDRLPRRTVMLVADYVSMAAFLSVPVTAALGMLTTAQLVVVALVAGTAKVFFATAYRAYLPSLVQGEDLLEANAKLQGSEQVANLAGPGVAGLVAQLFSAVGGLLVDAASFAVSALCLQGIGHREVVERGPRRRLRSEIREGLRTVVADPLLRGNMLYGCVANLALTGYTSLLVVFLVDDVGLSAATTGALIAVTSLGGVIGAFAARPLAARLGSARAFLIGKAALPPAGLFIACADQGVMLVPFVVASIVIIAGVVAGNVIFSGFTQGYVPTTLMGRVSTSSQVVNFGAMPLGALLAGTLAVAFSVRAALWIMLSIFALSGLILLASPLRRLRDLPSGRMEPPTEH</sequence>
<feature type="transmembrane region" description="Helical" evidence="7">
    <location>
        <begin position="298"/>
        <end position="316"/>
    </location>
</feature>
<evidence type="ECO:0000256" key="6">
    <source>
        <dbReference type="ARBA" id="ARBA00023136"/>
    </source>
</evidence>
<feature type="transmembrane region" description="Helical" evidence="7">
    <location>
        <begin position="89"/>
        <end position="110"/>
    </location>
</feature>
<comment type="subcellular location">
    <subcellularLocation>
        <location evidence="1">Cell membrane</location>
        <topology evidence="1">Multi-pass membrane protein</topology>
    </subcellularLocation>
</comment>
<evidence type="ECO:0000256" key="1">
    <source>
        <dbReference type="ARBA" id="ARBA00004651"/>
    </source>
</evidence>
<comment type="caution">
    <text evidence="9">The sequence shown here is derived from an EMBL/GenBank/DDBJ whole genome shotgun (WGS) entry which is preliminary data.</text>
</comment>
<feature type="transmembrane region" description="Helical" evidence="7">
    <location>
        <begin position="264"/>
        <end position="286"/>
    </location>
</feature>
<dbReference type="SUPFAM" id="SSF103473">
    <property type="entry name" value="MFS general substrate transporter"/>
    <property type="match status" value="1"/>
</dbReference>
<dbReference type="Pfam" id="PF05977">
    <property type="entry name" value="MFS_3"/>
    <property type="match status" value="1"/>
</dbReference>
<feature type="transmembrane region" description="Helical" evidence="7">
    <location>
        <begin position="365"/>
        <end position="385"/>
    </location>
</feature>
<dbReference type="PROSITE" id="PS50850">
    <property type="entry name" value="MFS"/>
    <property type="match status" value="1"/>
</dbReference>
<accession>A0ABW2T8I9</accession>
<evidence type="ECO:0000256" key="5">
    <source>
        <dbReference type="ARBA" id="ARBA00022989"/>
    </source>
</evidence>
<evidence type="ECO:0000313" key="10">
    <source>
        <dbReference type="Proteomes" id="UP001596514"/>
    </source>
</evidence>